<protein>
    <submittedName>
        <fullName evidence="2">Uncharacterized protein</fullName>
    </submittedName>
</protein>
<reference evidence="2 4" key="2">
    <citation type="submission" date="2016-12" db="EMBL/GenBank/DDBJ databases">
        <title>The new phylogeny of genus Mycobacterium.</title>
        <authorList>
            <person name="Tortoli E."/>
            <person name="Trovato A."/>
            <person name="Cirillo D.M."/>
        </authorList>
    </citation>
    <scope>NUCLEOTIDE SEQUENCE [LARGE SCALE GENOMIC DNA]</scope>
    <source>
        <strain evidence="2 4">CCUG 66554</strain>
    </source>
</reference>
<evidence type="ECO:0000313" key="1">
    <source>
        <dbReference type="EMBL" id="OHU08549.1"/>
    </source>
</evidence>
<keyword evidence="3" id="KW-1185">Reference proteome</keyword>
<dbReference type="Proteomes" id="UP000179621">
    <property type="component" value="Unassembled WGS sequence"/>
</dbReference>
<dbReference type="RefSeq" id="WP_070911077.1">
    <property type="nucleotide sequence ID" value="NZ_CP010271.1"/>
</dbReference>
<gene>
    <name evidence="1" type="ORF">BKG73_15960</name>
    <name evidence="2" type="ORF">BST43_06965</name>
</gene>
<evidence type="ECO:0000313" key="4">
    <source>
        <dbReference type="Proteomes" id="UP000192434"/>
    </source>
</evidence>
<dbReference type="EMBL" id="MLIH01000027">
    <property type="protein sequence ID" value="OHU08549.1"/>
    <property type="molecule type" value="Genomic_DNA"/>
</dbReference>
<accession>A0A1S1JLB9</accession>
<evidence type="ECO:0000313" key="2">
    <source>
        <dbReference type="EMBL" id="ORB59416.1"/>
    </source>
</evidence>
<organism evidence="2 4">
    <name type="scientific">Mycobacteroides saopaulense</name>
    <dbReference type="NCBI Taxonomy" id="1578165"/>
    <lineage>
        <taxon>Bacteria</taxon>
        <taxon>Bacillati</taxon>
        <taxon>Actinomycetota</taxon>
        <taxon>Actinomycetes</taxon>
        <taxon>Mycobacteriales</taxon>
        <taxon>Mycobacteriaceae</taxon>
        <taxon>Mycobacteroides</taxon>
    </lineage>
</organism>
<dbReference type="Proteomes" id="UP000192434">
    <property type="component" value="Unassembled WGS sequence"/>
</dbReference>
<dbReference type="OrthoDB" id="4484227at2"/>
<dbReference type="AlphaFoldDB" id="A0A1S1JLB9"/>
<reference evidence="1 3" key="1">
    <citation type="submission" date="2016-10" db="EMBL/GenBank/DDBJ databases">
        <title>Evaluation of Human, Animal and Environmental Mycobacterium chelonae Isolates by Core Genome Phylogenomic Analysis, Targeted Gene Comparison, and Anti-microbial Susceptibility Patterns: A Tale of Mistaken Identities.</title>
        <authorList>
            <person name="Fogelson S.B."/>
            <person name="Camus A.C."/>
            <person name="Lorenz W."/>
            <person name="Vasireddy R."/>
            <person name="Vasireddy S."/>
            <person name="Smith T."/>
            <person name="Brown-Elliott B.A."/>
            <person name="Wallace R.J.Jr."/>
            <person name="Hasan N.A."/>
            <person name="Reischl U."/>
            <person name="Sanchez S."/>
        </authorList>
    </citation>
    <scope>NUCLEOTIDE SEQUENCE [LARGE SCALE GENOMIC DNA]</scope>
    <source>
        <strain evidence="1 3">8528</strain>
    </source>
</reference>
<comment type="caution">
    <text evidence="2">The sequence shown here is derived from an EMBL/GenBank/DDBJ whole genome shotgun (WGS) entry which is preliminary data.</text>
</comment>
<dbReference type="EMBL" id="MVII01000007">
    <property type="protein sequence ID" value="ORB59416.1"/>
    <property type="molecule type" value="Genomic_DNA"/>
</dbReference>
<dbReference type="KEGG" id="msao:MYCSP_07955"/>
<proteinExistence type="predicted"/>
<sequence length="88" mass="9660">MSIWRRTDGKHTGVGRDEPVAECGTEVAEVDAEPGPIYIWDGATPENRQGGFAIDEYHPGSAVTGQIVIKAEHKPPFGEWEQLTDWPA</sequence>
<name>A0A1S1JLB9_9MYCO</name>
<evidence type="ECO:0000313" key="3">
    <source>
        <dbReference type="Proteomes" id="UP000179621"/>
    </source>
</evidence>